<dbReference type="InterPro" id="IPR000086">
    <property type="entry name" value="NUDIX_hydrolase_dom"/>
</dbReference>
<comment type="caution">
    <text evidence="4">The sequence shown here is derived from an EMBL/GenBank/DDBJ whole genome shotgun (WGS) entry which is preliminary data.</text>
</comment>
<protein>
    <submittedName>
        <fullName evidence="4">NUDIX hydrolase</fullName>
    </submittedName>
</protein>
<proteinExistence type="predicted"/>
<dbReference type="SUPFAM" id="SSF55811">
    <property type="entry name" value="Nudix"/>
    <property type="match status" value="1"/>
</dbReference>
<comment type="cofactor">
    <cofactor evidence="1">
        <name>Mg(2+)</name>
        <dbReference type="ChEBI" id="CHEBI:18420"/>
    </cofactor>
</comment>
<dbReference type="PANTHER" id="PTHR43046">
    <property type="entry name" value="GDP-MANNOSE MANNOSYL HYDROLASE"/>
    <property type="match status" value="1"/>
</dbReference>
<reference evidence="5" key="1">
    <citation type="submission" date="2021-01" db="EMBL/GenBank/DDBJ databases">
        <title>Genome public.</title>
        <authorList>
            <person name="Liu C."/>
            <person name="Sun Q."/>
        </authorList>
    </citation>
    <scope>NUCLEOTIDE SEQUENCE [LARGE SCALE GENOMIC DNA]</scope>
    <source>
        <strain evidence="5">YIM B02556</strain>
    </source>
</reference>
<dbReference type="Pfam" id="PF00293">
    <property type="entry name" value="NUDIX"/>
    <property type="match status" value="1"/>
</dbReference>
<dbReference type="InterPro" id="IPR015797">
    <property type="entry name" value="NUDIX_hydrolase-like_dom_sf"/>
</dbReference>
<keyword evidence="5" id="KW-1185">Reference proteome</keyword>
<dbReference type="RefSeq" id="WP_200199230.1">
    <property type="nucleotide sequence ID" value="NZ_JAENHM010000088.1"/>
</dbReference>
<dbReference type="EMBL" id="JAENHM010000088">
    <property type="protein sequence ID" value="MBK1842575.1"/>
    <property type="molecule type" value="Genomic_DNA"/>
</dbReference>
<dbReference type="PROSITE" id="PS51462">
    <property type="entry name" value="NUDIX"/>
    <property type="match status" value="1"/>
</dbReference>
<organism evidence="4 5">
    <name type="scientific">Azospirillum endophyticum</name>
    <dbReference type="NCBI Taxonomy" id="2800326"/>
    <lineage>
        <taxon>Bacteria</taxon>
        <taxon>Pseudomonadati</taxon>
        <taxon>Pseudomonadota</taxon>
        <taxon>Alphaproteobacteria</taxon>
        <taxon>Rhodospirillales</taxon>
        <taxon>Azospirillaceae</taxon>
        <taxon>Azospirillum</taxon>
    </lineage>
</organism>
<name>A0ABS1FGN8_9PROT</name>
<keyword evidence="2 4" id="KW-0378">Hydrolase</keyword>
<evidence type="ECO:0000313" key="5">
    <source>
        <dbReference type="Proteomes" id="UP000652760"/>
    </source>
</evidence>
<dbReference type="PANTHER" id="PTHR43046:SF16">
    <property type="entry name" value="ADP-RIBOSE PYROPHOSPHATASE YJHB-RELATED"/>
    <property type="match status" value="1"/>
</dbReference>
<dbReference type="Pfam" id="PF12535">
    <property type="entry name" value="Nudix_N"/>
    <property type="match status" value="1"/>
</dbReference>
<sequence length="213" mass="23775">MEPDWLVWARRVQALAQSGLAFTRDAYDRERYEDLRLLAAEMMAARSGGDPARIEALFADQAGYATPKVDVRGAVFDPAGRILLVRELADGGRWTLPGGWADVNQTPSECVAREVLEEAGLAVRVRKLACVYDRARHAHQPPYPFHIYKMFFTCDLAGTAADARGDGHETGAAAFFAQEDVPEAELSVSRVLPFQIARLFQHWRDPRLPTDFD</sequence>
<evidence type="ECO:0000259" key="3">
    <source>
        <dbReference type="PROSITE" id="PS51462"/>
    </source>
</evidence>
<gene>
    <name evidence="4" type="ORF">JHL17_34800</name>
</gene>
<dbReference type="Proteomes" id="UP000652760">
    <property type="component" value="Unassembled WGS sequence"/>
</dbReference>
<evidence type="ECO:0000313" key="4">
    <source>
        <dbReference type="EMBL" id="MBK1842575.1"/>
    </source>
</evidence>
<dbReference type="Gene3D" id="6.10.250.1120">
    <property type="match status" value="1"/>
</dbReference>
<dbReference type="CDD" id="cd04672">
    <property type="entry name" value="NUDIX_CDP-Chase_like"/>
    <property type="match status" value="1"/>
</dbReference>
<dbReference type="GO" id="GO:0016787">
    <property type="term" value="F:hydrolase activity"/>
    <property type="evidence" value="ECO:0007669"/>
    <property type="project" value="UniProtKB-KW"/>
</dbReference>
<dbReference type="InterPro" id="IPR059176">
    <property type="entry name" value="UDP-X_N"/>
</dbReference>
<evidence type="ECO:0000256" key="1">
    <source>
        <dbReference type="ARBA" id="ARBA00001946"/>
    </source>
</evidence>
<evidence type="ECO:0000256" key="2">
    <source>
        <dbReference type="ARBA" id="ARBA00022801"/>
    </source>
</evidence>
<accession>A0ABS1FGN8</accession>
<dbReference type="Gene3D" id="3.90.79.10">
    <property type="entry name" value="Nucleoside Triphosphate Pyrophosphohydrolase"/>
    <property type="match status" value="1"/>
</dbReference>
<feature type="domain" description="Nudix hydrolase" evidence="3">
    <location>
        <begin position="66"/>
        <end position="200"/>
    </location>
</feature>